<dbReference type="RefSeq" id="WP_320005197.1">
    <property type="nucleotide sequence ID" value="NZ_JAUHJS010000007.1"/>
</dbReference>
<evidence type="ECO:0008006" key="4">
    <source>
        <dbReference type="Google" id="ProtNLM"/>
    </source>
</evidence>
<feature type="region of interest" description="Disordered" evidence="1">
    <location>
        <begin position="12"/>
        <end position="33"/>
    </location>
</feature>
<reference evidence="2" key="1">
    <citation type="submission" date="2023-06" db="EMBL/GenBank/DDBJ databases">
        <title>Cytophagales bacterium Strain LB-30, isolated from soil.</title>
        <authorList>
            <person name="Liu B."/>
        </authorList>
    </citation>
    <scope>NUCLEOTIDE SEQUENCE</scope>
    <source>
        <strain evidence="2">LB-30</strain>
    </source>
</reference>
<dbReference type="Proteomes" id="UP001168552">
    <property type="component" value="Unassembled WGS sequence"/>
</dbReference>
<organism evidence="2 3">
    <name type="scientific">Shiella aurantiaca</name>
    <dbReference type="NCBI Taxonomy" id="3058365"/>
    <lineage>
        <taxon>Bacteria</taxon>
        <taxon>Pseudomonadati</taxon>
        <taxon>Bacteroidota</taxon>
        <taxon>Cytophagia</taxon>
        <taxon>Cytophagales</taxon>
        <taxon>Shiellaceae</taxon>
        <taxon>Shiella</taxon>
    </lineage>
</organism>
<gene>
    <name evidence="2" type="ORF">QWY31_14205</name>
</gene>
<evidence type="ECO:0000313" key="2">
    <source>
        <dbReference type="EMBL" id="MDN4166659.1"/>
    </source>
</evidence>
<name>A0ABT8F8T3_9BACT</name>
<evidence type="ECO:0000313" key="3">
    <source>
        <dbReference type="Proteomes" id="UP001168552"/>
    </source>
</evidence>
<accession>A0ABT8F8T3</accession>
<comment type="caution">
    <text evidence="2">The sequence shown here is derived from an EMBL/GenBank/DDBJ whole genome shotgun (WGS) entry which is preliminary data.</text>
</comment>
<proteinExistence type="predicted"/>
<protein>
    <recommendedName>
        <fullName evidence="4">SCP domain-containing protein</fullName>
    </recommendedName>
</protein>
<evidence type="ECO:0000256" key="1">
    <source>
        <dbReference type="SAM" id="MobiDB-lite"/>
    </source>
</evidence>
<dbReference type="EMBL" id="JAUHJS010000007">
    <property type="protein sequence ID" value="MDN4166659.1"/>
    <property type="molecule type" value="Genomic_DNA"/>
</dbReference>
<sequence>MNKKIPFADAKKLVDAHDKHRRGQSNYPRPSGKDQTKWVWFNMESLQEMIDVINKEYPGYDPKKIGIKFYLGKYENVQGKPQYKDHLTLVMTPAEKVMHEGEEVIKDHGFSIAEKRMDEEKFVAIASGGVYENWGTVCPPTCADPPIGDSI</sequence>
<keyword evidence="3" id="KW-1185">Reference proteome</keyword>